<evidence type="ECO:0000313" key="1">
    <source>
        <dbReference type="EMBL" id="GJD47441.1"/>
    </source>
</evidence>
<comment type="caution">
    <text evidence="1">The sequence shown here is derived from an EMBL/GenBank/DDBJ whole genome shotgun (WGS) entry which is preliminary data.</text>
</comment>
<dbReference type="RefSeq" id="WP_128561989.1">
    <property type="nucleotide sequence ID" value="NZ_BPQH01000001.1"/>
</dbReference>
<organism evidence="1 2">
    <name type="scientific">Methylobacterium crusticola</name>
    <dbReference type="NCBI Taxonomy" id="1697972"/>
    <lineage>
        <taxon>Bacteria</taxon>
        <taxon>Pseudomonadati</taxon>
        <taxon>Pseudomonadota</taxon>
        <taxon>Alphaproteobacteria</taxon>
        <taxon>Hyphomicrobiales</taxon>
        <taxon>Methylobacteriaceae</taxon>
        <taxon>Methylobacterium</taxon>
    </lineage>
</organism>
<proteinExistence type="predicted"/>
<protein>
    <submittedName>
        <fullName evidence="1">Uncharacterized protein</fullName>
    </submittedName>
</protein>
<dbReference type="Proteomes" id="UP001055167">
    <property type="component" value="Unassembled WGS sequence"/>
</dbReference>
<reference evidence="1" key="2">
    <citation type="submission" date="2021-08" db="EMBL/GenBank/DDBJ databases">
        <authorList>
            <person name="Tani A."/>
            <person name="Ola A."/>
            <person name="Ogura Y."/>
            <person name="Katsura K."/>
            <person name="Hayashi T."/>
        </authorList>
    </citation>
    <scope>NUCLEOTIDE SEQUENCE</scope>
    <source>
        <strain evidence="1">KCTC 52305</strain>
    </source>
</reference>
<gene>
    <name evidence="1" type="ORF">OPKNFCMD_0149</name>
</gene>
<accession>A0ABQ4QQU3</accession>
<evidence type="ECO:0000313" key="2">
    <source>
        <dbReference type="Proteomes" id="UP001055167"/>
    </source>
</evidence>
<reference evidence="1" key="1">
    <citation type="journal article" date="2021" name="Front. Microbiol.">
        <title>Comprehensive Comparative Genomics and Phenotyping of Methylobacterium Species.</title>
        <authorList>
            <person name="Alessa O."/>
            <person name="Ogura Y."/>
            <person name="Fujitani Y."/>
            <person name="Takami H."/>
            <person name="Hayashi T."/>
            <person name="Sahin N."/>
            <person name="Tani A."/>
        </authorList>
    </citation>
    <scope>NUCLEOTIDE SEQUENCE</scope>
    <source>
        <strain evidence="1">KCTC 52305</strain>
    </source>
</reference>
<name>A0ABQ4QQU3_9HYPH</name>
<keyword evidence="2" id="KW-1185">Reference proteome</keyword>
<dbReference type="EMBL" id="BPQH01000001">
    <property type="protein sequence ID" value="GJD47441.1"/>
    <property type="molecule type" value="Genomic_DNA"/>
</dbReference>
<sequence length="84" mass="8477">MPRPHEAVADAIRTARAIVAHEGAALAAAAHGADEAALEAAGRDLASRIAQAILDAEREAAERLAGLRDADAPALAGTGFRLTA</sequence>